<dbReference type="AlphaFoldDB" id="A0A6C0F5N1"/>
<accession>A0A6C0F5N1</accession>
<sequence>MSTSDKDIIKKKLEGYSQVKLNKLCELQPGDRVRYMINNELRGGGAIKLNKWPDYIVLINVMNKTTWCMQLKEPTLKVWCKSLEKVQKERNDRDKIYQLYQDGKLVKKK</sequence>
<reference evidence="1" key="1">
    <citation type="journal article" date="2020" name="Nature">
        <title>Giant virus diversity and host interactions through global metagenomics.</title>
        <authorList>
            <person name="Schulz F."/>
            <person name="Roux S."/>
            <person name="Paez-Espino D."/>
            <person name="Jungbluth S."/>
            <person name="Walsh D.A."/>
            <person name="Denef V.J."/>
            <person name="McMahon K.D."/>
            <person name="Konstantinidis K.T."/>
            <person name="Eloe-Fadrosh E.A."/>
            <person name="Kyrpides N.C."/>
            <person name="Woyke T."/>
        </authorList>
    </citation>
    <scope>NUCLEOTIDE SEQUENCE</scope>
    <source>
        <strain evidence="1">GVMAG-S-ERX555967-131</strain>
    </source>
</reference>
<proteinExistence type="predicted"/>
<organism evidence="1">
    <name type="scientific">viral metagenome</name>
    <dbReference type="NCBI Taxonomy" id="1070528"/>
    <lineage>
        <taxon>unclassified sequences</taxon>
        <taxon>metagenomes</taxon>
        <taxon>organismal metagenomes</taxon>
    </lineage>
</organism>
<name>A0A6C0F5N1_9ZZZZ</name>
<dbReference type="EMBL" id="MN738789">
    <property type="protein sequence ID" value="QHT37076.1"/>
    <property type="molecule type" value="Genomic_DNA"/>
</dbReference>
<evidence type="ECO:0000313" key="1">
    <source>
        <dbReference type="EMBL" id="QHT37076.1"/>
    </source>
</evidence>
<protein>
    <submittedName>
        <fullName evidence="1">Uncharacterized protein</fullName>
    </submittedName>
</protein>